<feature type="domain" description="ZZ-type" evidence="7">
    <location>
        <begin position="8"/>
        <end position="63"/>
    </location>
</feature>
<dbReference type="PROSITE" id="PS01357">
    <property type="entry name" value="ZF_ZZ_1"/>
    <property type="match status" value="1"/>
</dbReference>
<evidence type="ECO:0000259" key="9">
    <source>
        <dbReference type="PROSITE" id="PS51294"/>
    </source>
</evidence>
<dbReference type="InterPro" id="IPR017884">
    <property type="entry name" value="SANT_dom"/>
</dbReference>
<dbReference type="Gene3D" id="1.10.10.60">
    <property type="entry name" value="Homeodomain-like"/>
    <property type="match status" value="1"/>
</dbReference>
<dbReference type="GO" id="GO:0006338">
    <property type="term" value="P:chromatin remodeling"/>
    <property type="evidence" value="ECO:0007669"/>
    <property type="project" value="TreeGrafter"/>
</dbReference>
<keyword evidence="2" id="KW-0479">Metal-binding</keyword>
<comment type="caution">
    <text evidence="10">The sequence shown here is derived from an EMBL/GenBank/DDBJ whole genome shotgun (WGS) entry which is preliminary data.</text>
</comment>
<dbReference type="InterPro" id="IPR036388">
    <property type="entry name" value="WH-like_DNA-bd_sf"/>
</dbReference>
<dbReference type="InterPro" id="IPR009057">
    <property type="entry name" value="Homeodomain-like_sf"/>
</dbReference>
<dbReference type="CDD" id="cd00167">
    <property type="entry name" value="SANT"/>
    <property type="match status" value="1"/>
</dbReference>
<feature type="domain" description="HTH myb-type" evidence="9">
    <location>
        <begin position="70"/>
        <end position="121"/>
    </location>
</feature>
<evidence type="ECO:0000256" key="2">
    <source>
        <dbReference type="ARBA" id="ARBA00022723"/>
    </source>
</evidence>
<dbReference type="PROSITE" id="PS51293">
    <property type="entry name" value="SANT"/>
    <property type="match status" value="1"/>
</dbReference>
<comment type="subcellular location">
    <subcellularLocation>
        <location evidence="1">Nucleus</location>
    </subcellularLocation>
</comment>
<name>A0A834I6H7_RHYFE</name>
<dbReference type="GO" id="GO:0003713">
    <property type="term" value="F:transcription coactivator activity"/>
    <property type="evidence" value="ECO:0007669"/>
    <property type="project" value="TreeGrafter"/>
</dbReference>
<dbReference type="GO" id="GO:0008270">
    <property type="term" value="F:zinc ion binding"/>
    <property type="evidence" value="ECO:0007669"/>
    <property type="project" value="UniProtKB-KW"/>
</dbReference>
<dbReference type="GO" id="GO:0003682">
    <property type="term" value="F:chromatin binding"/>
    <property type="evidence" value="ECO:0007669"/>
    <property type="project" value="TreeGrafter"/>
</dbReference>
<feature type="domain" description="SANT" evidence="8">
    <location>
        <begin position="73"/>
        <end position="120"/>
    </location>
</feature>
<dbReference type="EMBL" id="JAACXV010013370">
    <property type="protein sequence ID" value="KAF7273562.1"/>
    <property type="molecule type" value="Genomic_DNA"/>
</dbReference>
<dbReference type="Gene3D" id="3.30.60.90">
    <property type="match status" value="1"/>
</dbReference>
<evidence type="ECO:0000259" key="6">
    <source>
        <dbReference type="PROSITE" id="PS50090"/>
    </source>
</evidence>
<organism evidence="10 11">
    <name type="scientific">Rhynchophorus ferrugineus</name>
    <name type="common">Red palm weevil</name>
    <name type="synonym">Curculio ferrugineus</name>
    <dbReference type="NCBI Taxonomy" id="354439"/>
    <lineage>
        <taxon>Eukaryota</taxon>
        <taxon>Metazoa</taxon>
        <taxon>Ecdysozoa</taxon>
        <taxon>Arthropoda</taxon>
        <taxon>Hexapoda</taxon>
        <taxon>Insecta</taxon>
        <taxon>Pterygota</taxon>
        <taxon>Neoptera</taxon>
        <taxon>Endopterygota</taxon>
        <taxon>Coleoptera</taxon>
        <taxon>Polyphaga</taxon>
        <taxon>Cucujiformia</taxon>
        <taxon>Curculionidae</taxon>
        <taxon>Dryophthorinae</taxon>
        <taxon>Rhynchophorus</taxon>
    </lineage>
</organism>
<evidence type="ECO:0000313" key="11">
    <source>
        <dbReference type="Proteomes" id="UP000625711"/>
    </source>
</evidence>
<dbReference type="InterPro" id="IPR055141">
    <property type="entry name" value="TADA2A_B-like_dom"/>
</dbReference>
<evidence type="ECO:0000259" key="8">
    <source>
        <dbReference type="PROSITE" id="PS51293"/>
    </source>
</evidence>
<dbReference type="SMART" id="SM00291">
    <property type="entry name" value="ZnF_ZZ"/>
    <property type="match status" value="1"/>
</dbReference>
<dbReference type="InterPro" id="IPR017930">
    <property type="entry name" value="Myb_dom"/>
</dbReference>
<dbReference type="PROSITE" id="PS50135">
    <property type="entry name" value="ZF_ZZ_2"/>
    <property type="match status" value="1"/>
</dbReference>
<evidence type="ECO:0000256" key="4">
    <source>
        <dbReference type="ARBA" id="ARBA00022833"/>
    </source>
</evidence>
<gene>
    <name evidence="10" type="ORF">GWI33_013724</name>
</gene>
<keyword evidence="4" id="KW-0862">Zinc</keyword>
<dbReference type="CDD" id="cd02335">
    <property type="entry name" value="ZZ_ADA2"/>
    <property type="match status" value="1"/>
</dbReference>
<dbReference type="PANTHER" id="PTHR12374:SF63">
    <property type="entry name" value="TRANSCRIPTIONAL ADAPTER 2-BETA"/>
    <property type="match status" value="1"/>
</dbReference>
<dbReference type="InterPro" id="IPR000433">
    <property type="entry name" value="Znf_ZZ"/>
</dbReference>
<dbReference type="Pfam" id="PF00249">
    <property type="entry name" value="Myb_DNA-binding"/>
    <property type="match status" value="1"/>
</dbReference>
<sequence>MADYSDNFSNISCVYCQEEINNVRVQCCECPNFDICLQCFALGAEIGPHKNNHAYNLIKDPSAVSLFGGRGYWTGVEHLRLLNAAELYSYGNWELIAEHVKTRTADECKEEYMSRYLNGNIGKVTWNNLSKPTLYMDLIDGEDALTTLYFGRLGPIDITPEEAKMLGYRPHRDEFEGEYNPQAELLISDLQSGGPEETGIEKALKLAIVEMYIKKLRERQRRKGIVCDYQLVSKYFEKLHRNSPETYARKGERELRHRLRPFSQFLSFENKECLIDSMYRERELRNRLLKLKRYRSIGLLTKDEMLYYEQYMAMYKQMMRQKRMNNGDLVNVSPGSSPSYENGIFETSSSSIEERTGWPFKNDSGYESGASSGQSLSAGASTSIVPWRPPETNGDGTVDVCDLPLARMLSLGEIDLCICLNLQPIAYVTLKSLLIRDSEESPGKYKYIAKKEPNSKVVDVKEEVIRFLHECGMLAKSSSD</sequence>
<dbReference type="GO" id="GO:0006357">
    <property type="term" value="P:regulation of transcription by RNA polymerase II"/>
    <property type="evidence" value="ECO:0007669"/>
    <property type="project" value="TreeGrafter"/>
</dbReference>
<dbReference type="GO" id="GO:0005634">
    <property type="term" value="C:nucleus"/>
    <property type="evidence" value="ECO:0007669"/>
    <property type="project" value="UniProtKB-SubCell"/>
</dbReference>
<dbReference type="PROSITE" id="PS51294">
    <property type="entry name" value="HTH_MYB"/>
    <property type="match status" value="1"/>
</dbReference>
<dbReference type="SUPFAM" id="SSF57850">
    <property type="entry name" value="RING/U-box"/>
    <property type="match status" value="1"/>
</dbReference>
<dbReference type="SUPFAM" id="SSF46689">
    <property type="entry name" value="Homeodomain-like"/>
    <property type="match status" value="2"/>
</dbReference>
<evidence type="ECO:0000256" key="5">
    <source>
        <dbReference type="PROSITE-ProRule" id="PRU00228"/>
    </source>
</evidence>
<dbReference type="SMART" id="SM00717">
    <property type="entry name" value="SANT"/>
    <property type="match status" value="1"/>
</dbReference>
<dbReference type="PROSITE" id="PS50090">
    <property type="entry name" value="MYB_LIKE"/>
    <property type="match status" value="1"/>
</dbReference>
<dbReference type="InterPro" id="IPR001005">
    <property type="entry name" value="SANT/Myb"/>
</dbReference>
<proteinExistence type="predicted"/>
<protein>
    <recommendedName>
        <fullName evidence="12">Transcriptional adapter</fullName>
    </recommendedName>
</protein>
<evidence type="ECO:0000256" key="3">
    <source>
        <dbReference type="ARBA" id="ARBA00022771"/>
    </source>
</evidence>
<dbReference type="Gene3D" id="1.10.10.10">
    <property type="entry name" value="Winged helix-like DNA-binding domain superfamily/Winged helix DNA-binding domain"/>
    <property type="match status" value="1"/>
</dbReference>
<dbReference type="Pfam" id="PF25299">
    <property type="entry name" value="ZZ_ADA2"/>
    <property type="match status" value="1"/>
</dbReference>
<evidence type="ECO:0000256" key="1">
    <source>
        <dbReference type="ARBA" id="ARBA00004123"/>
    </source>
</evidence>
<keyword evidence="11" id="KW-1185">Reference proteome</keyword>
<dbReference type="Proteomes" id="UP000625711">
    <property type="component" value="Unassembled WGS sequence"/>
</dbReference>
<accession>A0A834I6H7</accession>
<keyword evidence="3 5" id="KW-0863">Zinc-finger</keyword>
<reference evidence="10" key="1">
    <citation type="submission" date="2020-08" db="EMBL/GenBank/DDBJ databases">
        <title>Genome sequencing and assembly of the red palm weevil Rhynchophorus ferrugineus.</title>
        <authorList>
            <person name="Dias G.B."/>
            <person name="Bergman C.M."/>
            <person name="Manee M."/>
        </authorList>
    </citation>
    <scope>NUCLEOTIDE SEQUENCE</scope>
    <source>
        <strain evidence="10">AA-2017</strain>
        <tissue evidence="10">Whole larva</tissue>
    </source>
</reference>
<dbReference type="AlphaFoldDB" id="A0A834I6H7"/>
<dbReference type="Pfam" id="PF22941">
    <property type="entry name" value="TADA2A-like_3rd"/>
    <property type="match status" value="1"/>
</dbReference>
<evidence type="ECO:0000313" key="10">
    <source>
        <dbReference type="EMBL" id="KAF7273562.1"/>
    </source>
</evidence>
<evidence type="ECO:0008006" key="12">
    <source>
        <dbReference type="Google" id="ProtNLM"/>
    </source>
</evidence>
<feature type="domain" description="Myb-like" evidence="6">
    <location>
        <begin position="70"/>
        <end position="116"/>
    </location>
</feature>
<dbReference type="InterPro" id="IPR043145">
    <property type="entry name" value="Znf_ZZ_sf"/>
</dbReference>
<dbReference type="InterPro" id="IPR041983">
    <property type="entry name" value="ADA2-like_ZZ"/>
</dbReference>
<dbReference type="PANTHER" id="PTHR12374">
    <property type="entry name" value="TRANSCRIPTIONAL ADAPTOR 2 ADA2 -RELATED"/>
    <property type="match status" value="1"/>
</dbReference>
<dbReference type="OrthoDB" id="270417at2759"/>
<dbReference type="GO" id="GO:0070461">
    <property type="term" value="C:SAGA-type complex"/>
    <property type="evidence" value="ECO:0007669"/>
    <property type="project" value="TreeGrafter"/>
</dbReference>
<evidence type="ECO:0000259" key="7">
    <source>
        <dbReference type="PROSITE" id="PS50135"/>
    </source>
</evidence>